<comment type="caution">
    <text evidence="2">The sequence shown here is derived from an EMBL/GenBank/DDBJ whole genome shotgun (WGS) entry which is preliminary data.</text>
</comment>
<evidence type="ECO:0000259" key="1">
    <source>
        <dbReference type="Pfam" id="PF00485"/>
    </source>
</evidence>
<dbReference type="AlphaFoldDB" id="A0A955LVN4"/>
<dbReference type="SUPFAM" id="SSF52540">
    <property type="entry name" value="P-loop containing nucleoside triphosphate hydrolases"/>
    <property type="match status" value="1"/>
</dbReference>
<dbReference type="Proteomes" id="UP000699691">
    <property type="component" value="Unassembled WGS sequence"/>
</dbReference>
<organism evidence="2 3">
    <name type="scientific">candidate division WWE3 bacterium</name>
    <dbReference type="NCBI Taxonomy" id="2053526"/>
    <lineage>
        <taxon>Bacteria</taxon>
        <taxon>Katanobacteria</taxon>
    </lineage>
</organism>
<name>A0A955LVN4_UNCKA</name>
<reference evidence="2" key="1">
    <citation type="submission" date="2020-04" db="EMBL/GenBank/DDBJ databases">
        <authorList>
            <person name="Zhang T."/>
        </authorList>
    </citation>
    <scope>NUCLEOTIDE SEQUENCE</scope>
    <source>
        <strain evidence="2">HKST-UBA02</strain>
    </source>
</reference>
<reference evidence="2" key="2">
    <citation type="journal article" date="2021" name="Microbiome">
        <title>Successional dynamics and alternative stable states in a saline activated sludge microbial community over 9 years.</title>
        <authorList>
            <person name="Wang Y."/>
            <person name="Ye J."/>
            <person name="Ju F."/>
            <person name="Liu L."/>
            <person name="Boyd J.A."/>
            <person name="Deng Y."/>
            <person name="Parks D.H."/>
            <person name="Jiang X."/>
            <person name="Yin X."/>
            <person name="Woodcroft B.J."/>
            <person name="Tyson G.W."/>
            <person name="Hugenholtz P."/>
            <person name="Polz M.F."/>
            <person name="Zhang T."/>
        </authorList>
    </citation>
    <scope>NUCLEOTIDE SEQUENCE</scope>
    <source>
        <strain evidence="2">HKST-UBA02</strain>
    </source>
</reference>
<evidence type="ECO:0000313" key="2">
    <source>
        <dbReference type="EMBL" id="MCA9397370.1"/>
    </source>
</evidence>
<gene>
    <name evidence="2" type="ORF">KC573_00950</name>
</gene>
<dbReference type="GO" id="GO:0016301">
    <property type="term" value="F:kinase activity"/>
    <property type="evidence" value="ECO:0007669"/>
    <property type="project" value="InterPro"/>
</dbReference>
<dbReference type="GO" id="GO:0005524">
    <property type="term" value="F:ATP binding"/>
    <property type="evidence" value="ECO:0007669"/>
    <property type="project" value="InterPro"/>
</dbReference>
<sequence>MDLQQHLSSKRDQGLILGVPAISLVGRESGKPYLSSVNLVEAIARYTCRFSGHRFLIAVDGLYGAGKTTLARSILRALSTKGIETLLISTDDFMKYSRQERRLTRDRFLDHPNWYDMEDICAFVEIVKKPGTEKVHLVQLYNHVNGEKDRELTLLMSSVKGIILEGMYALHQLVYPYVDLSLMLVAGDNVLMER</sequence>
<dbReference type="InterPro" id="IPR006083">
    <property type="entry name" value="PRK/URK"/>
</dbReference>
<feature type="non-terminal residue" evidence="2">
    <location>
        <position position="194"/>
    </location>
</feature>
<feature type="domain" description="Phosphoribulokinase/uridine kinase" evidence="1">
    <location>
        <begin position="56"/>
        <end position="192"/>
    </location>
</feature>
<accession>A0A955LVN4</accession>
<proteinExistence type="predicted"/>
<evidence type="ECO:0000313" key="3">
    <source>
        <dbReference type="Proteomes" id="UP000699691"/>
    </source>
</evidence>
<dbReference type="InterPro" id="IPR027417">
    <property type="entry name" value="P-loop_NTPase"/>
</dbReference>
<protein>
    <recommendedName>
        <fullName evidence="1">Phosphoribulokinase/uridine kinase domain-containing protein</fullName>
    </recommendedName>
</protein>
<dbReference type="Gene3D" id="3.40.50.300">
    <property type="entry name" value="P-loop containing nucleotide triphosphate hydrolases"/>
    <property type="match status" value="1"/>
</dbReference>
<dbReference type="Pfam" id="PF00485">
    <property type="entry name" value="PRK"/>
    <property type="match status" value="1"/>
</dbReference>
<dbReference type="EMBL" id="JAGQKY010000025">
    <property type="protein sequence ID" value="MCA9397370.1"/>
    <property type="molecule type" value="Genomic_DNA"/>
</dbReference>